<reference evidence="4" key="1">
    <citation type="submission" date="2018-05" db="EMBL/GenBank/DDBJ databases">
        <authorList>
            <person name="Lanie J.A."/>
            <person name="Ng W.-L."/>
            <person name="Kazmierczak K.M."/>
            <person name="Andrzejewski T.M."/>
            <person name="Davidsen T.M."/>
            <person name="Wayne K.J."/>
            <person name="Tettelin H."/>
            <person name="Glass J.I."/>
            <person name="Rusch D."/>
            <person name="Podicherti R."/>
            <person name="Tsui H.-C.T."/>
            <person name="Winkler M.E."/>
        </authorList>
    </citation>
    <scope>NUCLEOTIDE SEQUENCE</scope>
</reference>
<sequence>MKKLILLLAILSSPFSLSQDLSSDFEDVKYRNIGPFRGGRSVSSVGVLDNPQTYYMGTVGGGLWKTINAGSEWFNISDDYFKTSSVGAIAVAESNSKIIYVGMGEHAPRGVTTSYGDGVYKSTDAGKTWKHLGLEKTQQVSRIVVHPENPDIVYVAAQGAINGPTKERGIYKSIDGGDSWKNVLFVNELSGAAELSLDYNDPKVLYAAMWEHQRLPWKVISGGEGSGLYKSIDGGDSWFKIHNGLPKEMGKMAIAVSRANSNKVYALIESDSNKRLGGLFISNNAGKSWNKISGFAELTSRAWYYIEVFADPNDENTVYVMSARAYRSIDGGKNWERFYSGHGDYQDLWINPNNSKNMIISDDGGGEITFDYGKTWSSLYNMPTAQFYRVNVDNEFPYNLYGGQQDNSTVKIASIGFGSRQGGINDKHWSASAGGESAFLAFDPDDPSIVMGGSYLGSINIYDTKAKARTKVMIEPINYIGKASRDMKYRFNWNAPVIWSKHEKNTFYHAAQHLFKTQDFGRSWTVVSPDLTRDEDEKQGNGGGPYTNEAVGAENYGTISYVIESPHEPNTIYTGSDDGLVHLTQDGGKTWNNITPKNLKETIINAIDVSPHNKGTVYIATTRYKFNDKTPGLYKSTNYGKTWKEISGNIPYGAYTRVIREDNVRKDLLFAGTELGVYISFNGGKEWEKFNLNMPSLAVTDLMIKHDDLIIATQGRSFWILDDMGLIRQYDGSNETALFKPENLIKGNWYSQLNSNNKGFDGTSSHSGVNPANGIVVYYSINKDDVDKDIRIQIRDEKDRLIREINSDLDRGFISYNGGPSREPVLSNNIGLNRFVWNTRHTSLPGLPYAYIEGSFGGHKAIPGKYKVNLMIGNKNFSSDFEIKSNPNYKITREEYSEFDKHASHMESQFTEMADYVNKNKDLLDRLSDVLKRIDDRDLIRKGRGLYKKMKDWDEKMMQRKSLAYDDVENFPNKFIADYLFILDEMKGDIPIVTNGVINSMKRLDEKWMSLKDEIVQILNQDLKNYNKELWANEIGAVN</sequence>
<name>A0A381P8J7_9ZZZZ</name>
<feature type="domain" description="Sortilin N-terminal" evidence="3">
    <location>
        <begin position="119"/>
        <end position="247"/>
    </location>
</feature>
<dbReference type="SUPFAM" id="SSF110296">
    <property type="entry name" value="Oligoxyloglucan reducing end-specific cellobiohydrolase"/>
    <property type="match status" value="2"/>
</dbReference>
<dbReference type="PANTHER" id="PTHR43739:SF5">
    <property type="entry name" value="EXO-ALPHA-SIALIDASE"/>
    <property type="match status" value="1"/>
</dbReference>
<dbReference type="AlphaFoldDB" id="A0A381P8J7"/>
<evidence type="ECO:0000259" key="3">
    <source>
        <dbReference type="Pfam" id="PF15902"/>
    </source>
</evidence>
<dbReference type="EMBL" id="UINC01000913">
    <property type="protein sequence ID" value="SUZ63276.1"/>
    <property type="molecule type" value="Genomic_DNA"/>
</dbReference>
<keyword evidence="1" id="KW-0677">Repeat</keyword>
<dbReference type="InterPro" id="IPR031778">
    <property type="entry name" value="Sortilin_N"/>
</dbReference>
<dbReference type="InterPro" id="IPR052025">
    <property type="entry name" value="Xyloglucanase_GH74"/>
</dbReference>
<dbReference type="CDD" id="cd15482">
    <property type="entry name" value="Sialidase_non-viral"/>
    <property type="match status" value="2"/>
</dbReference>
<evidence type="ECO:0000256" key="2">
    <source>
        <dbReference type="SAM" id="MobiDB-lite"/>
    </source>
</evidence>
<evidence type="ECO:0000313" key="4">
    <source>
        <dbReference type="EMBL" id="SUZ63276.1"/>
    </source>
</evidence>
<organism evidence="4">
    <name type="scientific">marine metagenome</name>
    <dbReference type="NCBI Taxonomy" id="408172"/>
    <lineage>
        <taxon>unclassified sequences</taxon>
        <taxon>metagenomes</taxon>
        <taxon>ecological metagenomes</taxon>
    </lineage>
</organism>
<protein>
    <recommendedName>
        <fullName evidence="3">Sortilin N-terminal domain-containing protein</fullName>
    </recommendedName>
</protein>
<dbReference type="Gene3D" id="2.130.10.10">
    <property type="entry name" value="YVTN repeat-like/Quinoprotein amine dehydrogenase"/>
    <property type="match status" value="4"/>
</dbReference>
<dbReference type="Pfam" id="PF15902">
    <property type="entry name" value="Sortilin-Vps10"/>
    <property type="match status" value="1"/>
</dbReference>
<dbReference type="GO" id="GO:0010411">
    <property type="term" value="P:xyloglucan metabolic process"/>
    <property type="evidence" value="ECO:0007669"/>
    <property type="project" value="TreeGrafter"/>
</dbReference>
<dbReference type="InterPro" id="IPR015943">
    <property type="entry name" value="WD40/YVTN_repeat-like_dom_sf"/>
</dbReference>
<gene>
    <name evidence="4" type="ORF">METZ01_LOCUS16130</name>
</gene>
<proteinExistence type="predicted"/>
<feature type="region of interest" description="Disordered" evidence="2">
    <location>
        <begin position="531"/>
        <end position="550"/>
    </location>
</feature>
<accession>A0A381P8J7</accession>
<evidence type="ECO:0000256" key="1">
    <source>
        <dbReference type="ARBA" id="ARBA00022737"/>
    </source>
</evidence>
<dbReference type="PANTHER" id="PTHR43739">
    <property type="entry name" value="XYLOGLUCANASE (EUROFUNG)"/>
    <property type="match status" value="1"/>
</dbReference>